<dbReference type="PANTHER" id="PTHR10088:SF4">
    <property type="entry name" value="GLUCOKINASE REGULATORY PROTEIN"/>
    <property type="match status" value="1"/>
</dbReference>
<feature type="active site" evidence="3">
    <location>
        <position position="116"/>
    </location>
</feature>
<comment type="caution">
    <text evidence="5">The sequence shown here is derived from an EMBL/GenBank/DDBJ whole genome shotgun (WGS) entry which is preliminary data.</text>
</comment>
<keyword evidence="1 3" id="KW-0456">Lyase</keyword>
<keyword evidence="6" id="KW-1185">Reference proteome</keyword>
<dbReference type="InterPro" id="IPR005486">
    <property type="entry name" value="Glucokinase_regulatory_CS"/>
</dbReference>
<comment type="pathway">
    <text evidence="3">Amino-sugar metabolism; N-acetylmuramate degradation.</text>
</comment>
<dbReference type="EMBL" id="JAGGLB010000018">
    <property type="protein sequence ID" value="MBP1993347.1"/>
    <property type="molecule type" value="Genomic_DNA"/>
</dbReference>
<dbReference type="RefSeq" id="WP_312894734.1">
    <property type="nucleotide sequence ID" value="NZ_JAGGLB010000018.1"/>
</dbReference>
<accession>A0ABS4J0I5</accession>
<sequence>MNDTDNLWETERTNLQTDELDLMSSLEIVQSMNREDQTVAQAVQQCLPEIAAAIDLITSAMEGQGRLFYLGAGTSGRLGALDAYEFPPTFGVDPSLVVGVCAGIGIQDPIQSEEAEDDEALGEWDLRRHDLTAADIVIGIAASGRTPYVLGGLKYAKSLGARTVGLSCNKHSAVGQAADLAIEIVVGPEVLSGSTRLKAGTAQKMVLNMLSTGTMVRQGKVYRNYMVHLVPSNEKLRIRSLRMIEQITGASPEKAAQAYKQSGNDIGLSILLLSADLSLEEASAYMEKAGRRVREALHLSSQGSLSD</sequence>
<reference evidence="5 6" key="1">
    <citation type="submission" date="2021-03" db="EMBL/GenBank/DDBJ databases">
        <title>Genomic Encyclopedia of Type Strains, Phase IV (KMG-IV): sequencing the most valuable type-strain genomes for metagenomic binning, comparative biology and taxonomic classification.</title>
        <authorList>
            <person name="Goeker M."/>
        </authorList>
    </citation>
    <scope>NUCLEOTIDE SEQUENCE [LARGE SCALE GENOMIC DNA]</scope>
    <source>
        <strain evidence="5 6">DSM 26048</strain>
    </source>
</reference>
<evidence type="ECO:0000313" key="5">
    <source>
        <dbReference type="EMBL" id="MBP1993347.1"/>
    </source>
</evidence>
<dbReference type="GO" id="GO:0016829">
    <property type="term" value="F:lyase activity"/>
    <property type="evidence" value="ECO:0007669"/>
    <property type="project" value="UniProtKB-KW"/>
</dbReference>
<dbReference type="HAMAP" id="MF_00068">
    <property type="entry name" value="MurQ"/>
    <property type="match status" value="1"/>
</dbReference>
<evidence type="ECO:0000256" key="2">
    <source>
        <dbReference type="ARBA" id="ARBA00023277"/>
    </source>
</evidence>
<gene>
    <name evidence="3" type="primary">murQ</name>
    <name evidence="5" type="ORF">J2Z66_004968</name>
</gene>
<protein>
    <recommendedName>
        <fullName evidence="3">N-acetylmuramic acid 6-phosphate etherase</fullName>
        <shortName evidence="3">MurNAc-6-P etherase</shortName>
        <ecNumber evidence="3">4.2.1.126</ecNumber>
    </recommendedName>
    <alternativeName>
        <fullName evidence="3">N-acetylmuramic acid 6-phosphate hydrolase</fullName>
    </alternativeName>
    <alternativeName>
        <fullName evidence="3">N-acetylmuramic acid 6-phosphate lyase</fullName>
    </alternativeName>
</protein>
<dbReference type="InterPro" id="IPR046348">
    <property type="entry name" value="SIS_dom_sf"/>
</dbReference>
<dbReference type="Pfam" id="PF22645">
    <property type="entry name" value="GKRP_SIS_N"/>
    <property type="match status" value="1"/>
</dbReference>
<dbReference type="InterPro" id="IPR001347">
    <property type="entry name" value="SIS_dom"/>
</dbReference>
<dbReference type="NCBIfam" id="NF009222">
    <property type="entry name" value="PRK12570.1"/>
    <property type="match status" value="1"/>
</dbReference>
<dbReference type="NCBIfam" id="TIGR00274">
    <property type="entry name" value="N-acetylmuramic acid 6-phosphate etherase"/>
    <property type="match status" value="1"/>
</dbReference>
<dbReference type="EC" id="4.2.1.126" evidence="3"/>
<evidence type="ECO:0000259" key="4">
    <source>
        <dbReference type="PROSITE" id="PS51464"/>
    </source>
</evidence>
<evidence type="ECO:0000256" key="1">
    <source>
        <dbReference type="ARBA" id="ARBA00023239"/>
    </source>
</evidence>
<dbReference type="PROSITE" id="PS01272">
    <property type="entry name" value="GCKR"/>
    <property type="match status" value="1"/>
</dbReference>
<dbReference type="InterPro" id="IPR040190">
    <property type="entry name" value="MURQ/GCKR"/>
</dbReference>
<evidence type="ECO:0000256" key="3">
    <source>
        <dbReference type="HAMAP-Rule" id="MF_00068"/>
    </source>
</evidence>
<name>A0ABS4J0I5_9BACL</name>
<comment type="function">
    <text evidence="3">Specifically catalyzes the cleavage of the D-lactyl ether substituent of MurNAc 6-phosphate, producing GlcNAc 6-phosphate and D-lactate.</text>
</comment>
<organism evidence="5 6">
    <name type="scientific">Paenibacillus eucommiae</name>
    <dbReference type="NCBI Taxonomy" id="1355755"/>
    <lineage>
        <taxon>Bacteria</taxon>
        <taxon>Bacillati</taxon>
        <taxon>Bacillota</taxon>
        <taxon>Bacilli</taxon>
        <taxon>Bacillales</taxon>
        <taxon>Paenibacillaceae</taxon>
        <taxon>Paenibacillus</taxon>
    </lineage>
</organism>
<dbReference type="Gene3D" id="1.10.8.1080">
    <property type="match status" value="1"/>
</dbReference>
<comment type="subunit">
    <text evidence="3">Homodimer.</text>
</comment>
<keyword evidence="2 3" id="KW-0119">Carbohydrate metabolism</keyword>
<dbReference type="NCBIfam" id="NF003915">
    <property type="entry name" value="PRK05441.1"/>
    <property type="match status" value="1"/>
</dbReference>
<comment type="similarity">
    <text evidence="3">Belongs to the GCKR-like family. MurNAc-6-P etherase subfamily.</text>
</comment>
<dbReference type="Gene3D" id="3.40.50.10490">
    <property type="entry name" value="Glucose-6-phosphate isomerase like protein, domain 1"/>
    <property type="match status" value="1"/>
</dbReference>
<comment type="catalytic activity">
    <reaction evidence="3">
        <text>N-acetyl-D-muramate 6-phosphate + H2O = N-acetyl-D-glucosamine 6-phosphate + (R)-lactate</text>
        <dbReference type="Rhea" id="RHEA:26410"/>
        <dbReference type="ChEBI" id="CHEBI:15377"/>
        <dbReference type="ChEBI" id="CHEBI:16004"/>
        <dbReference type="ChEBI" id="CHEBI:57513"/>
        <dbReference type="ChEBI" id="CHEBI:58722"/>
        <dbReference type="EC" id="4.2.1.126"/>
    </reaction>
</comment>
<evidence type="ECO:0000313" key="6">
    <source>
        <dbReference type="Proteomes" id="UP001519287"/>
    </source>
</evidence>
<proteinExistence type="inferred from homology"/>
<comment type="miscellaneous">
    <text evidence="3">A lyase-type mechanism (elimination/hydration) is suggested for the cleavage of the lactyl ether bond of MurNAc 6-phosphate, with the formation of an alpha,beta-unsaturated aldehyde intermediate with (E)-stereochemistry, followed by the syn addition of water to give product.</text>
</comment>
<dbReference type="PROSITE" id="PS51464">
    <property type="entry name" value="SIS"/>
    <property type="match status" value="1"/>
</dbReference>
<feature type="domain" description="SIS" evidence="4">
    <location>
        <begin position="57"/>
        <end position="220"/>
    </location>
</feature>
<dbReference type="PANTHER" id="PTHR10088">
    <property type="entry name" value="GLUCOKINASE REGULATORY PROTEIN"/>
    <property type="match status" value="1"/>
</dbReference>
<dbReference type="InterPro" id="IPR005488">
    <property type="entry name" value="Etherase_MurQ"/>
</dbReference>
<dbReference type="CDD" id="cd05007">
    <property type="entry name" value="SIS_Etherase"/>
    <property type="match status" value="1"/>
</dbReference>
<dbReference type="Proteomes" id="UP001519287">
    <property type="component" value="Unassembled WGS sequence"/>
</dbReference>
<feature type="active site" description="Proton donor" evidence="3">
    <location>
        <position position="85"/>
    </location>
</feature>
<dbReference type="SUPFAM" id="SSF53697">
    <property type="entry name" value="SIS domain"/>
    <property type="match status" value="1"/>
</dbReference>